<dbReference type="NCBIfam" id="TIGR01030">
    <property type="entry name" value="rpmH_bact"/>
    <property type="match status" value="1"/>
</dbReference>
<evidence type="ECO:0000256" key="2">
    <source>
        <dbReference type="ARBA" id="ARBA00022980"/>
    </source>
</evidence>
<evidence type="ECO:0000256" key="1">
    <source>
        <dbReference type="ARBA" id="ARBA00010111"/>
    </source>
</evidence>
<evidence type="ECO:0000313" key="7">
    <source>
        <dbReference type="EMBL" id="OGY51502.1"/>
    </source>
</evidence>
<evidence type="ECO:0000256" key="3">
    <source>
        <dbReference type="ARBA" id="ARBA00023274"/>
    </source>
</evidence>
<dbReference type="GO" id="GO:0006412">
    <property type="term" value="P:translation"/>
    <property type="evidence" value="ECO:0007669"/>
    <property type="project" value="UniProtKB-UniRule"/>
</dbReference>
<protein>
    <recommendedName>
        <fullName evidence="4 5">Large ribosomal subunit protein bL34</fullName>
    </recommendedName>
</protein>
<dbReference type="Pfam" id="PF00468">
    <property type="entry name" value="Ribosomal_L34"/>
    <property type="match status" value="1"/>
</dbReference>
<dbReference type="GO" id="GO:0005840">
    <property type="term" value="C:ribosome"/>
    <property type="evidence" value="ECO:0007669"/>
    <property type="project" value="UniProtKB-KW"/>
</dbReference>
<organism evidence="7 8">
    <name type="scientific">Candidatus Buchananbacteria bacterium RIFCSPLOWO2_01_FULL_39_33</name>
    <dbReference type="NCBI Taxonomy" id="1797543"/>
    <lineage>
        <taxon>Bacteria</taxon>
        <taxon>Candidatus Buchananiibacteriota</taxon>
    </lineage>
</organism>
<dbReference type="AlphaFoldDB" id="A0A1G1YGN9"/>
<dbReference type="Proteomes" id="UP000177376">
    <property type="component" value="Unassembled WGS sequence"/>
</dbReference>
<dbReference type="InterPro" id="IPR000271">
    <property type="entry name" value="Ribosomal_bL34"/>
</dbReference>
<dbReference type="PANTHER" id="PTHR14503:SF4">
    <property type="entry name" value="LARGE RIBOSOMAL SUBUNIT PROTEIN BL34M"/>
    <property type="match status" value="1"/>
</dbReference>
<feature type="compositionally biased region" description="Basic residues" evidence="6">
    <location>
        <begin position="30"/>
        <end position="45"/>
    </location>
</feature>
<evidence type="ECO:0000313" key="8">
    <source>
        <dbReference type="Proteomes" id="UP000177376"/>
    </source>
</evidence>
<dbReference type="Gene3D" id="1.10.287.3980">
    <property type="match status" value="1"/>
</dbReference>
<sequence length="45" mass="5524">MPKRTYQPKTRKRAKTHGFRKKMQTPTGRRILKNRRTKDRKKLTV</sequence>
<evidence type="ECO:0000256" key="6">
    <source>
        <dbReference type="SAM" id="MobiDB-lite"/>
    </source>
</evidence>
<dbReference type="PANTHER" id="PTHR14503">
    <property type="entry name" value="MITOCHONDRIAL RIBOSOMAL PROTEIN 34 FAMILY MEMBER"/>
    <property type="match status" value="1"/>
</dbReference>
<dbReference type="HAMAP" id="MF_00391">
    <property type="entry name" value="Ribosomal_bL34"/>
    <property type="match status" value="1"/>
</dbReference>
<accession>A0A1G1YGN9</accession>
<proteinExistence type="inferred from homology"/>
<gene>
    <name evidence="5" type="primary">rpmH</name>
    <name evidence="7" type="ORF">A3A02_03680</name>
</gene>
<feature type="region of interest" description="Disordered" evidence="6">
    <location>
        <begin position="1"/>
        <end position="45"/>
    </location>
</feature>
<evidence type="ECO:0000256" key="4">
    <source>
        <dbReference type="ARBA" id="ARBA00035177"/>
    </source>
</evidence>
<feature type="compositionally biased region" description="Basic residues" evidence="6">
    <location>
        <begin position="9"/>
        <end position="23"/>
    </location>
</feature>
<evidence type="ECO:0000256" key="5">
    <source>
        <dbReference type="HAMAP-Rule" id="MF_00391"/>
    </source>
</evidence>
<dbReference type="FunFam" id="1.10.287.3980:FF:000001">
    <property type="entry name" value="Mitochondrial ribosomal protein L34"/>
    <property type="match status" value="1"/>
</dbReference>
<dbReference type="GO" id="GO:1990904">
    <property type="term" value="C:ribonucleoprotein complex"/>
    <property type="evidence" value="ECO:0007669"/>
    <property type="project" value="UniProtKB-KW"/>
</dbReference>
<comment type="caution">
    <text evidence="7">The sequence shown here is derived from an EMBL/GenBank/DDBJ whole genome shotgun (WGS) entry which is preliminary data.</text>
</comment>
<name>A0A1G1YGN9_9BACT</name>
<dbReference type="GO" id="GO:0003735">
    <property type="term" value="F:structural constituent of ribosome"/>
    <property type="evidence" value="ECO:0007669"/>
    <property type="project" value="InterPro"/>
</dbReference>
<reference evidence="7 8" key="1">
    <citation type="journal article" date="2016" name="Nat. Commun.">
        <title>Thousands of microbial genomes shed light on interconnected biogeochemical processes in an aquifer system.</title>
        <authorList>
            <person name="Anantharaman K."/>
            <person name="Brown C.T."/>
            <person name="Hug L.A."/>
            <person name="Sharon I."/>
            <person name="Castelle C.J."/>
            <person name="Probst A.J."/>
            <person name="Thomas B.C."/>
            <person name="Singh A."/>
            <person name="Wilkins M.J."/>
            <person name="Karaoz U."/>
            <person name="Brodie E.L."/>
            <person name="Williams K.H."/>
            <person name="Hubbard S.S."/>
            <person name="Banfield J.F."/>
        </authorList>
    </citation>
    <scope>NUCLEOTIDE SEQUENCE [LARGE SCALE GENOMIC DNA]</scope>
</reference>
<dbReference type="EMBL" id="MHIM01000035">
    <property type="protein sequence ID" value="OGY51502.1"/>
    <property type="molecule type" value="Genomic_DNA"/>
</dbReference>
<comment type="similarity">
    <text evidence="1 5">Belongs to the bacterial ribosomal protein bL34 family.</text>
</comment>
<keyword evidence="2 5" id="KW-0689">Ribosomal protein</keyword>
<keyword evidence="3 5" id="KW-0687">Ribonucleoprotein</keyword>